<gene>
    <name evidence="1" type="ORF">Pint_03862</name>
</gene>
<organism evidence="1 2">
    <name type="scientific">Pistacia integerrima</name>
    <dbReference type="NCBI Taxonomy" id="434235"/>
    <lineage>
        <taxon>Eukaryota</taxon>
        <taxon>Viridiplantae</taxon>
        <taxon>Streptophyta</taxon>
        <taxon>Embryophyta</taxon>
        <taxon>Tracheophyta</taxon>
        <taxon>Spermatophyta</taxon>
        <taxon>Magnoliopsida</taxon>
        <taxon>eudicotyledons</taxon>
        <taxon>Gunneridae</taxon>
        <taxon>Pentapetalae</taxon>
        <taxon>rosids</taxon>
        <taxon>malvids</taxon>
        <taxon>Sapindales</taxon>
        <taxon>Anacardiaceae</taxon>
        <taxon>Pistacia</taxon>
    </lineage>
</organism>
<protein>
    <submittedName>
        <fullName evidence="1">Uncharacterized protein</fullName>
    </submittedName>
</protein>
<evidence type="ECO:0000313" key="2">
    <source>
        <dbReference type="Proteomes" id="UP001163603"/>
    </source>
</evidence>
<comment type="caution">
    <text evidence="1">The sequence shown here is derived from an EMBL/GenBank/DDBJ whole genome shotgun (WGS) entry which is preliminary data.</text>
</comment>
<name>A0ACC0Z9Z2_9ROSI</name>
<dbReference type="EMBL" id="CM047738">
    <property type="protein sequence ID" value="KAJ0046840.1"/>
    <property type="molecule type" value="Genomic_DNA"/>
</dbReference>
<keyword evidence="2" id="KW-1185">Reference proteome</keyword>
<reference evidence="2" key="1">
    <citation type="journal article" date="2023" name="G3 (Bethesda)">
        <title>Genome assembly and association tests identify interacting loci associated with vigor, precocity, and sex in interspecific pistachio rootstocks.</title>
        <authorList>
            <person name="Palmer W."/>
            <person name="Jacygrad E."/>
            <person name="Sagayaradj S."/>
            <person name="Cavanaugh K."/>
            <person name="Han R."/>
            <person name="Bertier L."/>
            <person name="Beede B."/>
            <person name="Kafkas S."/>
            <person name="Golino D."/>
            <person name="Preece J."/>
            <person name="Michelmore R."/>
        </authorList>
    </citation>
    <scope>NUCLEOTIDE SEQUENCE [LARGE SCALE GENOMIC DNA]</scope>
</reference>
<dbReference type="Proteomes" id="UP001163603">
    <property type="component" value="Chromosome 3"/>
</dbReference>
<sequence>MRPPRLPPPSRHSHRLLRPNPQQLLRRQVPMYRLHSPRFHPLQKFLRWLLL</sequence>
<evidence type="ECO:0000313" key="1">
    <source>
        <dbReference type="EMBL" id="KAJ0046840.1"/>
    </source>
</evidence>
<proteinExistence type="predicted"/>
<accession>A0ACC0Z9Z2</accession>